<dbReference type="AlphaFoldDB" id="A0A1Z1MK75"/>
<dbReference type="HAMAP" id="MF_00366">
    <property type="entry name" value="RNApol_bact_RpoZ"/>
    <property type="match status" value="1"/>
</dbReference>
<evidence type="ECO:0000313" key="8">
    <source>
        <dbReference type="EMBL" id="ARW66154.1"/>
    </source>
</evidence>
<geneLocation type="chloroplast" evidence="8"/>
<protein>
    <recommendedName>
        <fullName evidence="7">Putative DNA-directed RNA polymerase subunit omega</fullName>
        <shortName evidence="7">PEP</shortName>
        <ecNumber evidence="7">2.7.7.6</ecNumber>
    </recommendedName>
    <alternativeName>
        <fullName evidence="7">Plastid-encoded RNA polymerase omega subunit</fullName>
        <shortName evidence="7">RNA polymerase omega subunit</shortName>
    </alternativeName>
</protein>
<dbReference type="Pfam" id="PF01192">
    <property type="entry name" value="RNA_pol_Rpb6"/>
    <property type="match status" value="1"/>
</dbReference>
<evidence type="ECO:0000256" key="6">
    <source>
        <dbReference type="ARBA" id="ARBA00048552"/>
    </source>
</evidence>
<dbReference type="SUPFAM" id="SSF63562">
    <property type="entry name" value="RPB6/omega subunit-like"/>
    <property type="match status" value="1"/>
</dbReference>
<evidence type="ECO:0000256" key="4">
    <source>
        <dbReference type="ARBA" id="ARBA00022695"/>
    </source>
</evidence>
<dbReference type="InterPro" id="IPR036161">
    <property type="entry name" value="RPB6/omega-like_sf"/>
</dbReference>
<keyword evidence="5 7" id="KW-0804">Transcription</keyword>
<comment type="function">
    <text evidence="7">May be involved in RNA polymerase activity.</text>
</comment>
<dbReference type="GO" id="GO:0000428">
    <property type="term" value="C:DNA-directed RNA polymerase complex"/>
    <property type="evidence" value="ECO:0007669"/>
    <property type="project" value="UniProtKB-KW"/>
</dbReference>
<dbReference type="InterPro" id="IPR006110">
    <property type="entry name" value="Pol_omega/Rpo6/RPB6"/>
</dbReference>
<dbReference type="GO" id="GO:0003899">
    <property type="term" value="F:DNA-directed RNA polymerase activity"/>
    <property type="evidence" value="ECO:0007669"/>
    <property type="project" value="UniProtKB-UniRule"/>
</dbReference>
<keyword evidence="4 7" id="KW-0548">Nucleotidyltransferase</keyword>
<comment type="catalytic activity">
    <reaction evidence="6 7">
        <text>RNA(n) + a ribonucleoside 5'-triphosphate = RNA(n+1) + diphosphate</text>
        <dbReference type="Rhea" id="RHEA:21248"/>
        <dbReference type="Rhea" id="RHEA-COMP:14527"/>
        <dbReference type="Rhea" id="RHEA-COMP:17342"/>
        <dbReference type="ChEBI" id="CHEBI:33019"/>
        <dbReference type="ChEBI" id="CHEBI:61557"/>
        <dbReference type="ChEBI" id="CHEBI:140395"/>
        <dbReference type="EC" id="2.7.7.6"/>
    </reaction>
</comment>
<comment type="similarity">
    <text evidence="1 7">Belongs to the RNA polymerase subunit omega family.</text>
</comment>
<dbReference type="EMBL" id="MF101441">
    <property type="protein sequence ID" value="ARW66154.1"/>
    <property type="molecule type" value="Genomic_DNA"/>
</dbReference>
<evidence type="ECO:0000256" key="1">
    <source>
        <dbReference type="ARBA" id="ARBA00006711"/>
    </source>
</evidence>
<evidence type="ECO:0000256" key="5">
    <source>
        <dbReference type="ARBA" id="ARBA00023163"/>
    </source>
</evidence>
<proteinExistence type="inferred from homology"/>
<keyword evidence="8" id="KW-0934">Plastid</keyword>
<keyword evidence="2 7" id="KW-0240">DNA-directed RNA polymerase</keyword>
<dbReference type="RefSeq" id="YP_009396968.1">
    <property type="nucleotide sequence ID" value="NC_035285.1"/>
</dbReference>
<dbReference type="GO" id="GO:0003677">
    <property type="term" value="F:DNA binding"/>
    <property type="evidence" value="ECO:0007669"/>
    <property type="project" value="UniProtKB-UniRule"/>
</dbReference>
<keyword evidence="8" id="KW-0150">Chloroplast</keyword>
<dbReference type="EC" id="2.7.7.6" evidence="7"/>
<evidence type="ECO:0000256" key="3">
    <source>
        <dbReference type="ARBA" id="ARBA00022679"/>
    </source>
</evidence>
<organism evidence="8">
    <name type="scientific">Spyridia filamentosa</name>
    <name type="common">Red alga</name>
    <name type="synonym">Fucus filamentosus</name>
    <dbReference type="NCBI Taxonomy" id="196632"/>
    <lineage>
        <taxon>Eukaryota</taxon>
        <taxon>Rhodophyta</taxon>
        <taxon>Florideophyceae</taxon>
        <taxon>Rhodymeniophycidae</taxon>
        <taxon>Ceramiales</taxon>
        <taxon>Spyridiaceae</taxon>
        <taxon>Spyridia</taxon>
    </lineage>
</organism>
<comment type="subcellular location">
    <subcellularLocation>
        <location evidence="7">Plastid</location>
        <location evidence="7">Chloroplast</location>
    </subcellularLocation>
</comment>
<dbReference type="InterPro" id="IPR003716">
    <property type="entry name" value="DNA-dir_RNA_pol_omega"/>
</dbReference>
<dbReference type="NCBIfam" id="NF001574">
    <property type="entry name" value="PRK00392.2-5"/>
    <property type="match status" value="1"/>
</dbReference>
<dbReference type="GO" id="GO:0009507">
    <property type="term" value="C:chloroplast"/>
    <property type="evidence" value="ECO:0007669"/>
    <property type="project" value="UniProtKB-SubCell"/>
</dbReference>
<dbReference type="GeneID" id="33359254"/>
<evidence type="ECO:0000256" key="2">
    <source>
        <dbReference type="ARBA" id="ARBA00022478"/>
    </source>
</evidence>
<sequence>MTKKLLDHSNKNINYNKVIYKTEELLHAAANRYKITVQIANRAKRRKYEDVDIIDDHLNKPVIRAILEMADEITGSEILENNQ</sequence>
<accession>A0A1Z1MK75</accession>
<evidence type="ECO:0000256" key="7">
    <source>
        <dbReference type="HAMAP-Rule" id="MF_00366"/>
    </source>
</evidence>
<gene>
    <name evidence="7 8" type="primary">rpoZ</name>
</gene>
<reference evidence="8" key="1">
    <citation type="journal article" date="2017" name="J. Phycol.">
        <title>Analysis of chloroplast genomes and a supermatrix inform reclassification of the Rhodomelaceae (Rhodophyta).</title>
        <authorList>
            <person name="Diaz-Tapia P."/>
            <person name="Maggs C.A."/>
            <person name="West J.A."/>
            <person name="Verbruggen H."/>
        </authorList>
    </citation>
    <scope>NUCLEOTIDE SEQUENCE</scope>
    <source>
        <strain evidence="8">PD1020</strain>
    </source>
</reference>
<name>A0A1Z1MK75_SPYFI</name>
<dbReference type="GO" id="GO:0006351">
    <property type="term" value="P:DNA-templated transcription"/>
    <property type="evidence" value="ECO:0007669"/>
    <property type="project" value="UniProtKB-UniRule"/>
</dbReference>
<keyword evidence="3 7" id="KW-0808">Transferase</keyword>